<feature type="chain" id="PRO_5007567392" evidence="1">
    <location>
        <begin position="25"/>
        <end position="223"/>
    </location>
</feature>
<dbReference type="AlphaFoldDB" id="A0A150QVA9"/>
<reference evidence="2 3" key="1">
    <citation type="submission" date="2014-02" db="EMBL/GenBank/DDBJ databases">
        <title>The small core and large imbalanced accessory genome model reveals a collaborative survival strategy of Sorangium cellulosum strains in nature.</title>
        <authorList>
            <person name="Han K."/>
            <person name="Peng R."/>
            <person name="Blom J."/>
            <person name="Li Y.-Z."/>
        </authorList>
    </citation>
    <scope>NUCLEOTIDE SEQUENCE [LARGE SCALE GENOMIC DNA]</scope>
    <source>
        <strain evidence="2 3">So0008-312</strain>
    </source>
</reference>
<evidence type="ECO:0000313" key="2">
    <source>
        <dbReference type="EMBL" id="KYF71900.1"/>
    </source>
</evidence>
<dbReference type="EMBL" id="JEMA01000306">
    <property type="protein sequence ID" value="KYF71900.1"/>
    <property type="molecule type" value="Genomic_DNA"/>
</dbReference>
<accession>A0A150QVA9</accession>
<name>A0A150QVA9_SORCE</name>
<dbReference type="GO" id="GO:0003677">
    <property type="term" value="F:DNA binding"/>
    <property type="evidence" value="ECO:0007669"/>
    <property type="project" value="UniProtKB-KW"/>
</dbReference>
<evidence type="ECO:0000313" key="3">
    <source>
        <dbReference type="Proteomes" id="UP000075260"/>
    </source>
</evidence>
<protein>
    <submittedName>
        <fullName evidence="2">DNA-binding protein</fullName>
    </submittedName>
</protein>
<proteinExistence type="predicted"/>
<dbReference type="PROSITE" id="PS51257">
    <property type="entry name" value="PROKAR_LIPOPROTEIN"/>
    <property type="match status" value="1"/>
</dbReference>
<dbReference type="OrthoDB" id="4484973at2"/>
<comment type="caution">
    <text evidence="2">The sequence shown here is derived from an EMBL/GenBank/DDBJ whole genome shotgun (WGS) entry which is preliminary data.</text>
</comment>
<dbReference type="Proteomes" id="UP000075260">
    <property type="component" value="Unassembled WGS sequence"/>
</dbReference>
<feature type="signal peptide" evidence="1">
    <location>
        <begin position="1"/>
        <end position="24"/>
    </location>
</feature>
<organism evidence="2 3">
    <name type="scientific">Sorangium cellulosum</name>
    <name type="common">Polyangium cellulosum</name>
    <dbReference type="NCBI Taxonomy" id="56"/>
    <lineage>
        <taxon>Bacteria</taxon>
        <taxon>Pseudomonadati</taxon>
        <taxon>Myxococcota</taxon>
        <taxon>Polyangia</taxon>
        <taxon>Polyangiales</taxon>
        <taxon>Polyangiaceae</taxon>
        <taxon>Sorangium</taxon>
    </lineage>
</organism>
<sequence length="223" mass="23095">MRTHLPTRHLASIAVITCLLAATACSSSEDAALTVAEARALAEGSTATVEGFVTVAPGTFNSATGDQGFALQDATGGIYVSLPDALDLELDVRVRVMGKLGQTAQQTVLNADAAAVTVLDAIGPVEPTLVTTAYVGEEVEGLLVNVRGAVTRPVEDDQPYGFKVYIDDSSGETQVFVHIVDGRPVIDVASLAVDQAISVTGLAAQYEATYEVAPRHAGDLAPQ</sequence>
<dbReference type="InterPro" id="IPR036700">
    <property type="entry name" value="BOBF_sf"/>
</dbReference>
<dbReference type="SUPFAM" id="SSF101756">
    <property type="entry name" value="Hypothetical protein YgiW"/>
    <property type="match status" value="1"/>
</dbReference>
<keyword evidence="1" id="KW-0732">Signal</keyword>
<evidence type="ECO:0000256" key="1">
    <source>
        <dbReference type="SAM" id="SignalP"/>
    </source>
</evidence>
<dbReference type="RefSeq" id="WP_061606712.1">
    <property type="nucleotide sequence ID" value="NZ_JEMA01000306.1"/>
</dbReference>
<gene>
    <name evidence="2" type="ORF">BE15_13120</name>
</gene>
<keyword evidence="2" id="KW-0238">DNA-binding</keyword>